<dbReference type="EMBL" id="BAABBW010000001">
    <property type="protein sequence ID" value="GAA4170669.1"/>
    <property type="molecule type" value="Genomic_DNA"/>
</dbReference>
<keyword evidence="4 10" id="KW-0067">ATP-binding</keyword>
<evidence type="ECO:0000313" key="11">
    <source>
        <dbReference type="Proteomes" id="UP001501079"/>
    </source>
</evidence>
<sequence>MTPLPVAAGREVARYAWRVVSRRPWLTLAVAAATVAASVAGLGGPIAVGWIVDGIVSHAGARALIAPIALLAGCAAGGAGATWASGALLAALVLPPVGGLREDVIDAALRLPLDRLEDAGAGDLVSRTTGDVEQVTDAATGALGAFLSAAVTIAVTVVGLGSLDWRFALAGLLAVPIQAWTLRWYLREARPIYAAARAAEGARTATLIEAFGALPAIRALRLRDRALGRITTSSAAAVDVELAATRAATRFYGRLNVAEFVGLGAILLVGYALVRGHAVGIGAATTAALFFAGLFGPVNTVLAVVDQLQQAAAGLGRLLGVTVAAGPPIDEREVAGAVAGGELVARDVSFRYPGGRTVVEGVNLRIERGHRIAVVGATGSGKSTLATLIAGLRVPEAGTVVLGGRSPARLARARRGRAIAAISQEAHVFAGTVADNLRLADPTATDAHLRGCLVAVGADAWVDRLPEGLETIVGAGGRALSRHEAQHLALARALLLDPAFVILDEATAEAGSGDARILDEAARVVMRGRGALIIAHRLDQAASADEILVMSEGRIVERGAHAQLLAAGGGYHRLWSAWADGRIQLR</sequence>
<accession>A0ABP7ZUI8</accession>
<evidence type="ECO:0000256" key="2">
    <source>
        <dbReference type="ARBA" id="ARBA00022692"/>
    </source>
</evidence>
<dbReference type="InterPro" id="IPR027417">
    <property type="entry name" value="P-loop_NTPase"/>
</dbReference>
<feature type="domain" description="ABC transmembrane type-1" evidence="9">
    <location>
        <begin position="28"/>
        <end position="310"/>
    </location>
</feature>
<dbReference type="Pfam" id="PF00005">
    <property type="entry name" value="ABC_tran"/>
    <property type="match status" value="1"/>
</dbReference>
<dbReference type="CDD" id="cd07346">
    <property type="entry name" value="ABC_6TM_exporters"/>
    <property type="match status" value="1"/>
</dbReference>
<feature type="domain" description="ABC transporter" evidence="8">
    <location>
        <begin position="343"/>
        <end position="577"/>
    </location>
</feature>
<evidence type="ECO:0000259" key="9">
    <source>
        <dbReference type="PROSITE" id="PS50929"/>
    </source>
</evidence>
<dbReference type="InterPro" id="IPR011527">
    <property type="entry name" value="ABC1_TM_dom"/>
</dbReference>
<evidence type="ECO:0000256" key="1">
    <source>
        <dbReference type="ARBA" id="ARBA00004651"/>
    </source>
</evidence>
<dbReference type="InterPro" id="IPR003593">
    <property type="entry name" value="AAA+_ATPase"/>
</dbReference>
<dbReference type="SMART" id="SM00382">
    <property type="entry name" value="AAA"/>
    <property type="match status" value="1"/>
</dbReference>
<feature type="transmembrane region" description="Helical" evidence="7">
    <location>
        <begin position="64"/>
        <end position="94"/>
    </location>
</feature>
<proteinExistence type="predicted"/>
<dbReference type="PROSITE" id="PS50929">
    <property type="entry name" value="ABC_TM1F"/>
    <property type="match status" value="1"/>
</dbReference>
<evidence type="ECO:0000256" key="6">
    <source>
        <dbReference type="ARBA" id="ARBA00023136"/>
    </source>
</evidence>
<evidence type="ECO:0000256" key="7">
    <source>
        <dbReference type="SAM" id="Phobius"/>
    </source>
</evidence>
<evidence type="ECO:0000256" key="4">
    <source>
        <dbReference type="ARBA" id="ARBA00022840"/>
    </source>
</evidence>
<dbReference type="SUPFAM" id="SSF90123">
    <property type="entry name" value="ABC transporter transmembrane region"/>
    <property type="match status" value="1"/>
</dbReference>
<feature type="transmembrane region" description="Helical" evidence="7">
    <location>
        <begin position="142"/>
        <end position="161"/>
    </location>
</feature>
<dbReference type="InterPro" id="IPR003439">
    <property type="entry name" value="ABC_transporter-like_ATP-bd"/>
</dbReference>
<protein>
    <submittedName>
        <fullName evidence="10">ABC transporter ATP-binding protein</fullName>
    </submittedName>
</protein>
<comment type="subcellular location">
    <subcellularLocation>
        <location evidence="1">Cell membrane</location>
        <topology evidence="1">Multi-pass membrane protein</topology>
    </subcellularLocation>
</comment>
<keyword evidence="6 7" id="KW-0472">Membrane</keyword>
<evidence type="ECO:0000259" key="8">
    <source>
        <dbReference type="PROSITE" id="PS50893"/>
    </source>
</evidence>
<dbReference type="Gene3D" id="3.40.50.300">
    <property type="entry name" value="P-loop containing nucleotide triphosphate hydrolases"/>
    <property type="match status" value="1"/>
</dbReference>
<feature type="transmembrane region" description="Helical" evidence="7">
    <location>
        <begin position="255"/>
        <end position="274"/>
    </location>
</feature>
<keyword evidence="2 7" id="KW-0812">Transmembrane</keyword>
<feature type="transmembrane region" description="Helical" evidence="7">
    <location>
        <begin position="280"/>
        <end position="305"/>
    </location>
</feature>
<dbReference type="PANTHER" id="PTHR24221">
    <property type="entry name" value="ATP-BINDING CASSETTE SUB-FAMILY B"/>
    <property type="match status" value="1"/>
</dbReference>
<dbReference type="RefSeq" id="WP_344752070.1">
    <property type="nucleotide sequence ID" value="NZ_BAABBW010000001.1"/>
</dbReference>
<comment type="caution">
    <text evidence="10">The sequence shown here is derived from an EMBL/GenBank/DDBJ whole genome shotgun (WGS) entry which is preliminary data.</text>
</comment>
<name>A0ABP7ZUI8_9MICO</name>
<dbReference type="InterPro" id="IPR039421">
    <property type="entry name" value="Type_1_exporter"/>
</dbReference>
<dbReference type="GO" id="GO:0005524">
    <property type="term" value="F:ATP binding"/>
    <property type="evidence" value="ECO:0007669"/>
    <property type="project" value="UniProtKB-KW"/>
</dbReference>
<evidence type="ECO:0000313" key="10">
    <source>
        <dbReference type="EMBL" id="GAA4170669.1"/>
    </source>
</evidence>
<organism evidence="10 11">
    <name type="scientific">Gryllotalpicola koreensis</name>
    <dbReference type="NCBI Taxonomy" id="993086"/>
    <lineage>
        <taxon>Bacteria</taxon>
        <taxon>Bacillati</taxon>
        <taxon>Actinomycetota</taxon>
        <taxon>Actinomycetes</taxon>
        <taxon>Micrococcales</taxon>
        <taxon>Microbacteriaceae</taxon>
        <taxon>Gryllotalpicola</taxon>
    </lineage>
</organism>
<keyword evidence="5 7" id="KW-1133">Transmembrane helix</keyword>
<keyword evidence="3" id="KW-0547">Nucleotide-binding</keyword>
<dbReference type="PANTHER" id="PTHR24221:SF654">
    <property type="entry name" value="ATP-BINDING CASSETTE SUB-FAMILY B MEMBER 6"/>
    <property type="match status" value="1"/>
</dbReference>
<evidence type="ECO:0000256" key="5">
    <source>
        <dbReference type="ARBA" id="ARBA00022989"/>
    </source>
</evidence>
<dbReference type="SUPFAM" id="SSF52540">
    <property type="entry name" value="P-loop containing nucleoside triphosphate hydrolases"/>
    <property type="match status" value="1"/>
</dbReference>
<gene>
    <name evidence="10" type="ORF">GCM10022287_08930</name>
</gene>
<feature type="transmembrane region" description="Helical" evidence="7">
    <location>
        <begin position="25"/>
        <end position="52"/>
    </location>
</feature>
<dbReference type="Pfam" id="PF00664">
    <property type="entry name" value="ABC_membrane"/>
    <property type="match status" value="1"/>
</dbReference>
<dbReference type="Gene3D" id="1.20.1560.10">
    <property type="entry name" value="ABC transporter type 1, transmembrane domain"/>
    <property type="match status" value="1"/>
</dbReference>
<dbReference type="InterPro" id="IPR036640">
    <property type="entry name" value="ABC1_TM_sf"/>
</dbReference>
<evidence type="ECO:0000256" key="3">
    <source>
        <dbReference type="ARBA" id="ARBA00022741"/>
    </source>
</evidence>
<keyword evidence="11" id="KW-1185">Reference proteome</keyword>
<reference evidence="11" key="1">
    <citation type="journal article" date="2019" name="Int. J. Syst. Evol. Microbiol.">
        <title>The Global Catalogue of Microorganisms (GCM) 10K type strain sequencing project: providing services to taxonomists for standard genome sequencing and annotation.</title>
        <authorList>
            <consortium name="The Broad Institute Genomics Platform"/>
            <consortium name="The Broad Institute Genome Sequencing Center for Infectious Disease"/>
            <person name="Wu L."/>
            <person name="Ma J."/>
        </authorList>
    </citation>
    <scope>NUCLEOTIDE SEQUENCE [LARGE SCALE GENOMIC DNA]</scope>
    <source>
        <strain evidence="11">JCM 17591</strain>
    </source>
</reference>
<dbReference type="PROSITE" id="PS50893">
    <property type="entry name" value="ABC_TRANSPORTER_2"/>
    <property type="match status" value="1"/>
</dbReference>
<dbReference type="Proteomes" id="UP001501079">
    <property type="component" value="Unassembled WGS sequence"/>
</dbReference>